<dbReference type="EMBL" id="KZ155839">
    <property type="protein sequence ID" value="OUS41989.1"/>
    <property type="molecule type" value="Genomic_DNA"/>
</dbReference>
<proteinExistence type="predicted"/>
<dbReference type="PANTHER" id="PTHR36391:SF1">
    <property type="entry name" value="FURRY"/>
    <property type="match status" value="1"/>
</dbReference>
<name>A0A1Y5HXI6_OSTTA</name>
<sequence length="62" mass="7156">LTVLAPWRVTGPTSHVEWRDVPIPGSEYRSASPSTLSKHSKIPHATPRRVYNTRYFPRDARR</sequence>
<reference evidence="2" key="1">
    <citation type="submission" date="2017-04" db="EMBL/GenBank/DDBJ databases">
        <title>Population genomics of picophytoplankton unveils novel chromosome hypervariability.</title>
        <authorList>
            <consortium name="DOE Joint Genome Institute"/>
            <person name="Blanc-Mathieu R."/>
            <person name="Krasovec M."/>
            <person name="Hebrard M."/>
            <person name="Yau S."/>
            <person name="Desgranges E."/>
            <person name="Martin J."/>
            <person name="Schackwitz W."/>
            <person name="Kuo A."/>
            <person name="Salin G."/>
            <person name="Donnadieu C."/>
            <person name="Desdevises Y."/>
            <person name="Sanchez-Ferandin S."/>
            <person name="Moreau H."/>
            <person name="Rivals E."/>
            <person name="Grigoriev I.V."/>
            <person name="Grimsley N."/>
            <person name="Eyre-Walker A."/>
            <person name="Piganeau G."/>
        </authorList>
    </citation>
    <scope>NUCLEOTIDE SEQUENCE [LARGE SCALE GENOMIC DNA]</scope>
    <source>
        <strain evidence="2">RCC 1115</strain>
    </source>
</reference>
<dbReference type="Proteomes" id="UP000195557">
    <property type="component" value="Unassembled WGS sequence"/>
</dbReference>
<feature type="region of interest" description="Disordered" evidence="1">
    <location>
        <begin position="27"/>
        <end position="62"/>
    </location>
</feature>
<evidence type="ECO:0000313" key="2">
    <source>
        <dbReference type="EMBL" id="OUS41989.1"/>
    </source>
</evidence>
<feature type="non-terminal residue" evidence="2">
    <location>
        <position position="62"/>
    </location>
</feature>
<organism evidence="2">
    <name type="scientific">Ostreococcus tauri</name>
    <name type="common">Marine green alga</name>
    <dbReference type="NCBI Taxonomy" id="70448"/>
    <lineage>
        <taxon>Eukaryota</taxon>
        <taxon>Viridiplantae</taxon>
        <taxon>Chlorophyta</taxon>
        <taxon>Mamiellophyceae</taxon>
        <taxon>Mamiellales</taxon>
        <taxon>Bathycoccaceae</taxon>
        <taxon>Ostreococcus</taxon>
    </lineage>
</organism>
<feature type="non-terminal residue" evidence="2">
    <location>
        <position position="1"/>
    </location>
</feature>
<dbReference type="PANTHER" id="PTHR36391">
    <property type="entry name" value="FURRY"/>
    <property type="match status" value="1"/>
</dbReference>
<dbReference type="AlphaFoldDB" id="A0A1Y5HXI6"/>
<protein>
    <submittedName>
        <fullName evidence="2">Uncharacterized protein</fullName>
    </submittedName>
</protein>
<accession>A0A1Y5HXI6</accession>
<evidence type="ECO:0000256" key="1">
    <source>
        <dbReference type="SAM" id="MobiDB-lite"/>
    </source>
</evidence>
<gene>
    <name evidence="2" type="ORF">BE221DRAFT_49785</name>
</gene>